<dbReference type="InterPro" id="IPR035980">
    <property type="entry name" value="Ribosomal_bS6_sf"/>
</dbReference>
<evidence type="ECO:0000256" key="4">
    <source>
        <dbReference type="ARBA" id="ARBA00022980"/>
    </source>
</evidence>
<evidence type="ECO:0000256" key="1">
    <source>
        <dbReference type="ARBA" id="ARBA00009512"/>
    </source>
</evidence>
<evidence type="ECO:0000256" key="8">
    <source>
        <dbReference type="HAMAP-Rule" id="MF_00360"/>
    </source>
</evidence>
<proteinExistence type="inferred from homology"/>
<keyword evidence="10" id="KW-1185">Reference proteome</keyword>
<dbReference type="GO" id="GO:0005840">
    <property type="term" value="C:ribosome"/>
    <property type="evidence" value="ECO:0007669"/>
    <property type="project" value="UniProtKB-KW"/>
</dbReference>
<dbReference type="PANTHER" id="PTHR21011">
    <property type="entry name" value="MITOCHONDRIAL 28S RIBOSOMAL PROTEIN S6"/>
    <property type="match status" value="1"/>
</dbReference>
<keyword evidence="5 8" id="KW-0687">Ribonucleoprotein</keyword>
<accession>A0ABY4SW01</accession>
<dbReference type="HAMAP" id="MF_00360">
    <property type="entry name" value="Ribosomal_bS6"/>
    <property type="match status" value="1"/>
</dbReference>
<evidence type="ECO:0000313" key="9">
    <source>
        <dbReference type="EMBL" id="URJ25170.1"/>
    </source>
</evidence>
<evidence type="ECO:0000256" key="2">
    <source>
        <dbReference type="ARBA" id="ARBA00022730"/>
    </source>
</evidence>
<evidence type="ECO:0000256" key="7">
    <source>
        <dbReference type="ARBA" id="ARBA00035294"/>
    </source>
</evidence>
<dbReference type="CDD" id="cd00473">
    <property type="entry name" value="bS6"/>
    <property type="match status" value="1"/>
</dbReference>
<protein>
    <recommendedName>
        <fullName evidence="7 8">Small ribosomal subunit protein bS6</fullName>
    </recommendedName>
</protein>
<reference evidence="9" key="1">
    <citation type="submission" date="2022-05" db="EMBL/GenBank/DDBJ databases">
        <title>Impact of host demography and evolutionary history on endosymbiont molecular evolution: a test in carpenter ants (Genus Camponotus) and their Blochmannia endosymbionts.</title>
        <authorList>
            <person name="Manthey J.D."/>
            <person name="Giron J.C."/>
            <person name="Hruska J.P."/>
        </authorList>
    </citation>
    <scope>NUCLEOTIDE SEQUENCE</scope>
    <source>
        <strain evidence="9">C-006</strain>
    </source>
</reference>
<dbReference type="SUPFAM" id="SSF54995">
    <property type="entry name" value="Ribosomal protein S6"/>
    <property type="match status" value="1"/>
</dbReference>
<dbReference type="Gene3D" id="3.30.70.60">
    <property type="match status" value="1"/>
</dbReference>
<dbReference type="InterPro" id="IPR014717">
    <property type="entry name" value="Transl_elong_EF1B/ribsomal_bS6"/>
</dbReference>
<dbReference type="InterPro" id="IPR020814">
    <property type="entry name" value="Ribosomal_S6_plastid/chlpt"/>
</dbReference>
<dbReference type="PANTHER" id="PTHR21011:SF1">
    <property type="entry name" value="SMALL RIBOSOMAL SUBUNIT PROTEIN BS6M"/>
    <property type="match status" value="1"/>
</dbReference>
<dbReference type="EMBL" id="CP097762">
    <property type="protein sequence ID" value="URJ25170.1"/>
    <property type="molecule type" value="Genomic_DNA"/>
</dbReference>
<keyword evidence="3 8" id="KW-0694">RNA-binding</keyword>
<dbReference type="InterPro" id="IPR020815">
    <property type="entry name" value="Ribosomal_bS6_CS"/>
</dbReference>
<evidence type="ECO:0000256" key="3">
    <source>
        <dbReference type="ARBA" id="ARBA00022884"/>
    </source>
</evidence>
<organism evidence="9 10">
    <name type="scientific">Candidatus Blochmannia ocreatus</name>
    <name type="common">nom. nud.</name>
    <dbReference type="NCBI Taxonomy" id="251538"/>
    <lineage>
        <taxon>Bacteria</taxon>
        <taxon>Pseudomonadati</taxon>
        <taxon>Pseudomonadota</taxon>
        <taxon>Gammaproteobacteria</taxon>
        <taxon>Enterobacterales</taxon>
        <taxon>Enterobacteriaceae</taxon>
        <taxon>ant endosymbionts</taxon>
        <taxon>Candidatus Blochmanniella</taxon>
    </lineage>
</organism>
<dbReference type="InterPro" id="IPR000529">
    <property type="entry name" value="Ribosomal_bS6"/>
</dbReference>
<dbReference type="Pfam" id="PF01250">
    <property type="entry name" value="Ribosomal_S6"/>
    <property type="match status" value="1"/>
</dbReference>
<gene>
    <name evidence="8 9" type="primary">rpsF</name>
    <name evidence="9" type="ORF">M9405_00320</name>
</gene>
<comment type="function">
    <text evidence="6 8">Binds together with bS18 to 16S ribosomal RNA.</text>
</comment>
<keyword evidence="4 8" id="KW-0689">Ribosomal protein</keyword>
<evidence type="ECO:0000313" key="10">
    <source>
        <dbReference type="Proteomes" id="UP001056834"/>
    </source>
</evidence>
<evidence type="ECO:0000256" key="6">
    <source>
        <dbReference type="ARBA" id="ARBA00035104"/>
    </source>
</evidence>
<dbReference type="Proteomes" id="UP001056834">
    <property type="component" value="Chromosome"/>
</dbReference>
<name>A0ABY4SW01_9ENTR</name>
<evidence type="ECO:0000256" key="5">
    <source>
        <dbReference type="ARBA" id="ARBA00023274"/>
    </source>
</evidence>
<dbReference type="RefSeq" id="WP_250223301.1">
    <property type="nucleotide sequence ID" value="NZ_CP097762.1"/>
</dbReference>
<dbReference type="PROSITE" id="PS01048">
    <property type="entry name" value="RIBOSOMAL_S6"/>
    <property type="match status" value="1"/>
</dbReference>
<sequence length="118" mass="13858">MRHYEIVLLVHPDYNEQISNMIDHYKNIVTGKSGTVCRIENWGRRQLAYSIKKQHKAYYLLMNISVPKSEVIAELYSIFRFNDAILRSMIIRTKYAVTGSSFMMQKKEDITADHSIKI</sequence>
<comment type="similarity">
    <text evidence="1 8">Belongs to the bacterial ribosomal protein bS6 family.</text>
</comment>
<dbReference type="NCBIfam" id="TIGR00166">
    <property type="entry name" value="S6"/>
    <property type="match status" value="1"/>
</dbReference>
<keyword evidence="2 8" id="KW-0699">rRNA-binding</keyword>